<keyword evidence="3" id="KW-1185">Reference proteome</keyword>
<comment type="caution">
    <text evidence="2">The sequence shown here is derived from an EMBL/GenBank/DDBJ whole genome shotgun (WGS) entry which is preliminary data.</text>
</comment>
<proteinExistence type="predicted"/>
<feature type="compositionally biased region" description="Low complexity" evidence="1">
    <location>
        <begin position="126"/>
        <end position="135"/>
    </location>
</feature>
<protein>
    <submittedName>
        <fullName evidence="2">Uncharacterized protein</fullName>
    </submittedName>
</protein>
<evidence type="ECO:0000256" key="1">
    <source>
        <dbReference type="SAM" id="MobiDB-lite"/>
    </source>
</evidence>
<dbReference type="VEuPathDB" id="FungiDB:DFL_003109"/>
<feature type="compositionally biased region" description="Low complexity" evidence="1">
    <location>
        <begin position="106"/>
        <end position="116"/>
    </location>
</feature>
<dbReference type="AlphaFoldDB" id="A0A437ACF2"/>
<accession>A0A437ACF2</accession>
<dbReference type="Proteomes" id="UP000283090">
    <property type="component" value="Unassembled WGS sequence"/>
</dbReference>
<organism evidence="2 3">
    <name type="scientific">Arthrobotrys flagrans</name>
    <name type="common">Nematode-trapping fungus</name>
    <name type="synonym">Trichothecium flagrans</name>
    <dbReference type="NCBI Taxonomy" id="97331"/>
    <lineage>
        <taxon>Eukaryota</taxon>
        <taxon>Fungi</taxon>
        <taxon>Dikarya</taxon>
        <taxon>Ascomycota</taxon>
        <taxon>Pezizomycotina</taxon>
        <taxon>Orbiliomycetes</taxon>
        <taxon>Orbiliales</taxon>
        <taxon>Orbiliaceae</taxon>
        <taxon>Arthrobotrys</taxon>
    </lineage>
</organism>
<name>A0A437ACF2_ARTFL</name>
<evidence type="ECO:0000313" key="2">
    <source>
        <dbReference type="EMBL" id="RVD88945.1"/>
    </source>
</evidence>
<dbReference type="GeneID" id="93585420"/>
<dbReference type="RefSeq" id="XP_067494489.1">
    <property type="nucleotide sequence ID" value="XM_067631999.1"/>
</dbReference>
<dbReference type="EMBL" id="SAEB01000003">
    <property type="protein sequence ID" value="RVD88945.1"/>
    <property type="molecule type" value="Genomic_DNA"/>
</dbReference>
<dbReference type="OrthoDB" id="5428017at2759"/>
<sequence length="207" mass="22490">MGFDVPELPQPTPTQAVYETYTRTVTWTYWYTYYIYIEVRRTTEITSERRTISRVVSVSATASAEAERELRSIAEEFSSQTPVQATTEVRGPTLPPFTTASEEPEPTTFEIPEPTTRSPESDLRGSRGARPSGRSNTPPPRSNRQRPTSNTLPDVELPEPTANGADTDTTLRSGGASAAVSRFEGLSGVGSGAMAVTSLLALVVVML</sequence>
<feature type="compositionally biased region" description="Polar residues" evidence="1">
    <location>
        <begin position="77"/>
        <end position="87"/>
    </location>
</feature>
<evidence type="ECO:0000313" key="3">
    <source>
        <dbReference type="Proteomes" id="UP000283090"/>
    </source>
</evidence>
<gene>
    <name evidence="2" type="ORF">DFL_003109</name>
</gene>
<reference evidence="2 3" key="1">
    <citation type="submission" date="2019-01" db="EMBL/GenBank/DDBJ databases">
        <title>Intercellular communication is required for trap formation in the nematode-trapping fungus Duddingtonia flagrans.</title>
        <authorList>
            <person name="Youssar L."/>
            <person name="Wernet V."/>
            <person name="Hensel N."/>
            <person name="Hildebrandt H.-G."/>
            <person name="Fischer R."/>
        </authorList>
    </citation>
    <scope>NUCLEOTIDE SEQUENCE [LARGE SCALE GENOMIC DNA]</scope>
    <source>
        <strain evidence="2 3">CBS H-5679</strain>
    </source>
</reference>
<feature type="region of interest" description="Disordered" evidence="1">
    <location>
        <begin position="73"/>
        <end position="173"/>
    </location>
</feature>